<dbReference type="InterPro" id="IPR011008">
    <property type="entry name" value="Dimeric_a/b-barrel"/>
</dbReference>
<dbReference type="Pfam" id="PF03992">
    <property type="entry name" value="ABM"/>
    <property type="match status" value="1"/>
</dbReference>
<dbReference type="PANTHER" id="PTHR33336:SF1">
    <property type="entry name" value="(4S)-4-HYDROXY-5-PHOSPHONOOXYPENTANE-2,3-DIONE ISOMERASE"/>
    <property type="match status" value="1"/>
</dbReference>
<dbReference type="InterPro" id="IPR050744">
    <property type="entry name" value="AI-2_Isomerase_LsrG"/>
</dbReference>
<sequence>MVTPLTVIAEFATTSETFEPFLEMCRFDAERSVGDEDGCLEFVVLTPEDQPDTIVLYEVYTGRPAFEAHLKTPHFEKFAAALRDLKIEERSVRFFARRAP</sequence>
<dbReference type="SUPFAM" id="SSF54909">
    <property type="entry name" value="Dimeric alpha+beta barrel"/>
    <property type="match status" value="1"/>
</dbReference>
<comment type="caution">
    <text evidence="2">The sequence shown here is derived from an EMBL/GenBank/DDBJ whole genome shotgun (WGS) entry which is preliminary data.</text>
</comment>
<proteinExistence type="predicted"/>
<dbReference type="Gene3D" id="3.30.70.100">
    <property type="match status" value="1"/>
</dbReference>
<dbReference type="PANTHER" id="PTHR33336">
    <property type="entry name" value="QUINOL MONOOXYGENASE YGIN-RELATED"/>
    <property type="match status" value="1"/>
</dbReference>
<evidence type="ECO:0000259" key="1">
    <source>
        <dbReference type="PROSITE" id="PS51725"/>
    </source>
</evidence>
<gene>
    <name evidence="2" type="ORF">LMG32879_001040</name>
</gene>
<name>A0AA35UVI1_9PROT</name>
<dbReference type="InterPro" id="IPR007138">
    <property type="entry name" value="ABM_dom"/>
</dbReference>
<dbReference type="EMBL" id="CATKSH010000004">
    <property type="protein sequence ID" value="CAI9120210.1"/>
    <property type="molecule type" value="Genomic_DNA"/>
</dbReference>
<accession>A0AA35UVI1</accession>
<feature type="domain" description="ABM" evidence="1">
    <location>
        <begin position="5"/>
        <end position="94"/>
    </location>
</feature>
<dbReference type="PROSITE" id="PS51725">
    <property type="entry name" value="ABM"/>
    <property type="match status" value="1"/>
</dbReference>
<protein>
    <submittedName>
        <fullName evidence="2">Quinol monooxygenase</fullName>
    </submittedName>
</protein>
<organism evidence="2 3">
    <name type="scientific">Brytella acorum</name>
    <dbReference type="NCBI Taxonomy" id="2959299"/>
    <lineage>
        <taxon>Bacteria</taxon>
        <taxon>Pseudomonadati</taxon>
        <taxon>Pseudomonadota</taxon>
        <taxon>Alphaproteobacteria</taxon>
        <taxon>Acetobacterales</taxon>
        <taxon>Acetobacteraceae</taxon>
        <taxon>Brytella</taxon>
    </lineage>
</organism>
<reference evidence="2" key="1">
    <citation type="submission" date="2023-03" db="EMBL/GenBank/DDBJ databases">
        <authorList>
            <person name="Cleenwerck I."/>
        </authorList>
    </citation>
    <scope>NUCLEOTIDE SEQUENCE</scope>
    <source>
        <strain evidence="2">LMG 32879</strain>
    </source>
</reference>
<dbReference type="GO" id="GO:0004497">
    <property type="term" value="F:monooxygenase activity"/>
    <property type="evidence" value="ECO:0007669"/>
    <property type="project" value="UniProtKB-KW"/>
</dbReference>
<evidence type="ECO:0000313" key="2">
    <source>
        <dbReference type="EMBL" id="CAI9120210.1"/>
    </source>
</evidence>
<keyword evidence="2" id="KW-0560">Oxidoreductase</keyword>
<keyword evidence="3" id="KW-1185">Reference proteome</keyword>
<dbReference type="GO" id="GO:0005829">
    <property type="term" value="C:cytosol"/>
    <property type="evidence" value="ECO:0007669"/>
    <property type="project" value="TreeGrafter"/>
</dbReference>
<keyword evidence="2" id="KW-0503">Monooxygenase</keyword>
<evidence type="ECO:0000313" key="3">
    <source>
        <dbReference type="Proteomes" id="UP001176960"/>
    </source>
</evidence>
<dbReference type="RefSeq" id="WP_289841993.1">
    <property type="nucleotide sequence ID" value="NZ_CATKSH010000004.1"/>
</dbReference>
<dbReference type="Proteomes" id="UP001176960">
    <property type="component" value="Unassembled WGS sequence"/>
</dbReference>
<dbReference type="AlphaFoldDB" id="A0AA35UVI1"/>